<dbReference type="InterPro" id="IPR036457">
    <property type="entry name" value="PPM-type-like_dom_sf"/>
</dbReference>
<name>A0A251K921_MANES</name>
<dbReference type="GO" id="GO:0045926">
    <property type="term" value="P:negative regulation of growth"/>
    <property type="evidence" value="ECO:0007669"/>
    <property type="project" value="UniProtKB-ARBA"/>
</dbReference>
<evidence type="ECO:0000256" key="2">
    <source>
        <dbReference type="ARBA" id="ARBA00001946"/>
    </source>
</evidence>
<proteinExistence type="inferred from homology"/>
<comment type="similarity">
    <text evidence="3">Belongs to the PP2C family.</text>
</comment>
<comment type="cofactor">
    <cofactor evidence="2">
        <name>Mg(2+)</name>
        <dbReference type="ChEBI" id="CHEBI:18420"/>
    </cofactor>
</comment>
<dbReference type="InterPro" id="IPR001932">
    <property type="entry name" value="PPM-type_phosphatase-like_dom"/>
</dbReference>
<dbReference type="Proteomes" id="UP000091857">
    <property type="component" value="Chromosome 9"/>
</dbReference>
<dbReference type="GO" id="GO:0004722">
    <property type="term" value="F:protein serine/threonine phosphatase activity"/>
    <property type="evidence" value="ECO:0000318"/>
    <property type="project" value="GO_Central"/>
</dbReference>
<dbReference type="CDD" id="cd00143">
    <property type="entry name" value="PP2Cc"/>
    <property type="match status" value="1"/>
</dbReference>
<evidence type="ECO:0000256" key="8">
    <source>
        <dbReference type="ARBA" id="ARBA00022912"/>
    </source>
</evidence>
<dbReference type="Gramene" id="Manes.09G174000.3.v8.1">
    <property type="protein sequence ID" value="Manes.09G174000.3.v8.1.CDS"/>
    <property type="gene ID" value="Manes.09G174000.v8.1"/>
</dbReference>
<dbReference type="PROSITE" id="PS51746">
    <property type="entry name" value="PPM_2"/>
    <property type="match status" value="1"/>
</dbReference>
<dbReference type="EMBL" id="CM004395">
    <property type="protein sequence ID" value="OAY42362.1"/>
    <property type="molecule type" value="Genomic_DNA"/>
</dbReference>
<dbReference type="OrthoDB" id="10264738at2759"/>
<keyword evidence="14" id="KW-1185">Reference proteome</keyword>
<dbReference type="GO" id="GO:0046872">
    <property type="term" value="F:metal ion binding"/>
    <property type="evidence" value="ECO:0007669"/>
    <property type="project" value="UniProtKB-KW"/>
</dbReference>
<evidence type="ECO:0000256" key="4">
    <source>
        <dbReference type="ARBA" id="ARBA00013081"/>
    </source>
</evidence>
<comment type="catalytic activity">
    <reaction evidence="10">
        <text>O-phospho-L-seryl-[protein] + H2O = L-seryl-[protein] + phosphate</text>
        <dbReference type="Rhea" id="RHEA:20629"/>
        <dbReference type="Rhea" id="RHEA-COMP:9863"/>
        <dbReference type="Rhea" id="RHEA-COMP:11604"/>
        <dbReference type="ChEBI" id="CHEBI:15377"/>
        <dbReference type="ChEBI" id="CHEBI:29999"/>
        <dbReference type="ChEBI" id="CHEBI:43474"/>
        <dbReference type="ChEBI" id="CHEBI:83421"/>
        <dbReference type="EC" id="3.1.3.16"/>
    </reaction>
</comment>
<organism evidence="13 14">
    <name type="scientific">Manihot esculenta</name>
    <name type="common">Cassava</name>
    <name type="synonym">Jatropha manihot</name>
    <dbReference type="NCBI Taxonomy" id="3983"/>
    <lineage>
        <taxon>Eukaryota</taxon>
        <taxon>Viridiplantae</taxon>
        <taxon>Streptophyta</taxon>
        <taxon>Embryophyta</taxon>
        <taxon>Tracheophyta</taxon>
        <taxon>Spermatophyta</taxon>
        <taxon>Magnoliopsida</taxon>
        <taxon>eudicotyledons</taxon>
        <taxon>Gunneridae</taxon>
        <taxon>Pentapetalae</taxon>
        <taxon>rosids</taxon>
        <taxon>fabids</taxon>
        <taxon>Malpighiales</taxon>
        <taxon>Euphorbiaceae</taxon>
        <taxon>Crotonoideae</taxon>
        <taxon>Manihoteae</taxon>
        <taxon>Manihot</taxon>
    </lineage>
</organism>
<dbReference type="Gramene" id="Manes.09G174000.7.v8.1">
    <property type="protein sequence ID" value="Manes.09G174000.7.v8.1.CDS"/>
    <property type="gene ID" value="Manes.09G174000.v8.1"/>
</dbReference>
<dbReference type="FunFam" id="3.60.40.10:FF:000038">
    <property type="entry name" value="Probable protein phosphatase 2C 34"/>
    <property type="match status" value="1"/>
</dbReference>
<evidence type="ECO:0000313" key="13">
    <source>
        <dbReference type="EMBL" id="OAY42362.1"/>
    </source>
</evidence>
<keyword evidence="6" id="KW-0378">Hydrolase</keyword>
<evidence type="ECO:0000256" key="10">
    <source>
        <dbReference type="ARBA" id="ARBA00047761"/>
    </source>
</evidence>
<evidence type="ECO:0000256" key="1">
    <source>
        <dbReference type="ARBA" id="ARBA00001936"/>
    </source>
</evidence>
<dbReference type="GO" id="GO:0009414">
    <property type="term" value="P:response to water deprivation"/>
    <property type="evidence" value="ECO:0000318"/>
    <property type="project" value="GO_Central"/>
</dbReference>
<evidence type="ECO:0000256" key="11">
    <source>
        <dbReference type="ARBA" id="ARBA00048336"/>
    </source>
</evidence>
<dbReference type="OMA" id="HITCRDQ"/>
<dbReference type="SUPFAM" id="SSF81606">
    <property type="entry name" value="PP2C-like"/>
    <property type="match status" value="1"/>
</dbReference>
<dbReference type="InterPro" id="IPR015655">
    <property type="entry name" value="PP2C"/>
</dbReference>
<dbReference type="Gramene" id="Manes.09G174000.6.v8.1">
    <property type="protein sequence ID" value="Manes.09G174000.6.v8.1.CDS"/>
    <property type="gene ID" value="Manes.09G174000.v8.1"/>
</dbReference>
<keyword evidence="9" id="KW-0464">Manganese</keyword>
<dbReference type="EC" id="3.1.3.16" evidence="4"/>
<dbReference type="Pfam" id="PF00481">
    <property type="entry name" value="PP2C"/>
    <property type="match status" value="1"/>
</dbReference>
<evidence type="ECO:0000256" key="3">
    <source>
        <dbReference type="ARBA" id="ARBA00006702"/>
    </source>
</evidence>
<keyword evidence="8" id="KW-0904">Protein phosphatase</keyword>
<accession>A0A251K921</accession>
<protein>
    <recommendedName>
        <fullName evidence="4">protein-serine/threonine phosphatase</fullName>
        <ecNumber evidence="4">3.1.3.16</ecNumber>
    </recommendedName>
</protein>
<dbReference type="Gramene" id="Manes.09G174000.5.v8.1">
    <property type="protein sequence ID" value="Manes.09G174000.5.v8.1.CDS"/>
    <property type="gene ID" value="Manes.09G174000.v8.1"/>
</dbReference>
<feature type="domain" description="PPM-type phosphatase" evidence="12">
    <location>
        <begin position="60"/>
        <end position="352"/>
    </location>
</feature>
<dbReference type="PANTHER" id="PTHR47992">
    <property type="entry name" value="PROTEIN PHOSPHATASE"/>
    <property type="match status" value="1"/>
</dbReference>
<dbReference type="GO" id="GO:1902531">
    <property type="term" value="P:regulation of intracellular signal transduction"/>
    <property type="evidence" value="ECO:0000318"/>
    <property type="project" value="GO_Central"/>
</dbReference>
<dbReference type="AlphaFoldDB" id="A0A251K921"/>
<dbReference type="SMART" id="SM00332">
    <property type="entry name" value="PP2Cc"/>
    <property type="match status" value="1"/>
</dbReference>
<evidence type="ECO:0000256" key="6">
    <source>
        <dbReference type="ARBA" id="ARBA00022801"/>
    </source>
</evidence>
<dbReference type="Gene3D" id="3.60.40.10">
    <property type="entry name" value="PPM-type phosphatase domain"/>
    <property type="match status" value="1"/>
</dbReference>
<reference evidence="13 14" key="1">
    <citation type="submission" date="2016-02" db="EMBL/GenBank/DDBJ databases">
        <title>WGS assembly of Manihot esculenta.</title>
        <authorList>
            <person name="Bredeson J.V."/>
            <person name="Prochnik S.E."/>
            <person name="Lyons J.B."/>
            <person name="Schmutz J."/>
            <person name="Grimwood J."/>
            <person name="Vrebalov J."/>
            <person name="Bart R.S."/>
            <person name="Amuge T."/>
            <person name="Ferguson M.E."/>
            <person name="Green R."/>
            <person name="Putnam N."/>
            <person name="Stites J."/>
            <person name="Rounsley S."/>
            <person name="Rokhsar D.S."/>
        </authorList>
    </citation>
    <scope>NUCLEOTIDE SEQUENCE [LARGE SCALE GENOMIC DNA]</scope>
    <source>
        <strain evidence="14">cv. AM560-2</strain>
        <tissue evidence="13">Leaf</tissue>
    </source>
</reference>
<evidence type="ECO:0000256" key="5">
    <source>
        <dbReference type="ARBA" id="ARBA00022723"/>
    </source>
</evidence>
<keyword evidence="5" id="KW-0479">Metal-binding</keyword>
<evidence type="ECO:0000259" key="12">
    <source>
        <dbReference type="PROSITE" id="PS51746"/>
    </source>
</evidence>
<keyword evidence="7" id="KW-0460">Magnesium</keyword>
<comment type="catalytic activity">
    <reaction evidence="11">
        <text>O-phospho-L-threonyl-[protein] + H2O = L-threonyl-[protein] + phosphate</text>
        <dbReference type="Rhea" id="RHEA:47004"/>
        <dbReference type="Rhea" id="RHEA-COMP:11060"/>
        <dbReference type="Rhea" id="RHEA-COMP:11605"/>
        <dbReference type="ChEBI" id="CHEBI:15377"/>
        <dbReference type="ChEBI" id="CHEBI:30013"/>
        <dbReference type="ChEBI" id="CHEBI:43474"/>
        <dbReference type="ChEBI" id="CHEBI:61977"/>
        <dbReference type="EC" id="3.1.3.16"/>
    </reaction>
</comment>
<evidence type="ECO:0000256" key="9">
    <source>
        <dbReference type="ARBA" id="ARBA00023211"/>
    </source>
</evidence>
<dbReference type="EMBL" id="CM004395">
    <property type="protein sequence ID" value="OAY42361.1"/>
    <property type="molecule type" value="Genomic_DNA"/>
</dbReference>
<evidence type="ECO:0000256" key="7">
    <source>
        <dbReference type="ARBA" id="ARBA00022842"/>
    </source>
</evidence>
<evidence type="ECO:0000313" key="14">
    <source>
        <dbReference type="Proteomes" id="UP000091857"/>
    </source>
</evidence>
<comment type="cofactor">
    <cofactor evidence="1">
        <name>Mn(2+)</name>
        <dbReference type="ChEBI" id="CHEBI:29035"/>
    </cofactor>
</comment>
<gene>
    <name evidence="13" type="ORF">MANES_09G174000</name>
</gene>
<sequence>MGHLSSMFNGLARSFLIRKGKDIGNGDGREAAEAMAKEAKKNDLILRSSGVINVDGSKNFASVFSKRGEKGVNQDSFIVWEEFGCQEDMMFCGIFDGHGSWGHFVAKKVREWMPSSLLCNWQETLAQTSLDPDIDLELDKKHQIFNIWKQSYVKTCAAVDQELERHRKVDSFHSGTTALTIVRQGEFIFVANVGDSRAVLATTSDDGNLVPVQLTVDFKPNLPQESERILQCKGRVFCLKDEPGVHRIWLPDEDSPGLAMSRAFGDYCIKDFGLISVPDVTHRHITSKDQFAVLATDGVWDVMSNEAAVEIVASTVDRAKAAKRLVESAVHAWKRKRKGIAMDDISAICLFFQPSHVSQQVHIVSCTPK</sequence>